<dbReference type="GO" id="GO:0009435">
    <property type="term" value="P:NAD+ biosynthetic process"/>
    <property type="evidence" value="ECO:0007669"/>
    <property type="project" value="UniProtKB-UniPathway"/>
</dbReference>
<evidence type="ECO:0000256" key="7">
    <source>
        <dbReference type="ARBA" id="ARBA00023033"/>
    </source>
</evidence>
<keyword evidence="4 9" id="KW-0274">FAD</keyword>
<comment type="cofactor">
    <cofactor evidence="1 9">
        <name>FAD</name>
        <dbReference type="ChEBI" id="CHEBI:57692"/>
    </cofactor>
</comment>
<evidence type="ECO:0000256" key="4">
    <source>
        <dbReference type="ARBA" id="ARBA00022827"/>
    </source>
</evidence>
<evidence type="ECO:0000256" key="3">
    <source>
        <dbReference type="ARBA" id="ARBA00022642"/>
    </source>
</evidence>
<sequence>MSEVQAYPSSGEPPCVVVGAGLAGSLMAIYMAQRGHSVEVFEGRPDMRVRQVDGGRSINLALSTRGLTALAGVGLEEQVREMCIPMRGRMIHPVEGEPHLQPYGRADQFINSISRQGLNELLMNTAEAHERVRFHFEKPCVDVELDEGVAHFEDRKSGERVAREASLLIGADGAYSAVRQRLQRSGRYNYEQAYLTHGYKELSIPAGPGGEFLMEKNALHIWPRHDFMLIALPNLDATFTVTLFMAFEGGAASFEALKTPADVDAFFRREFPDAHALMPTLTDDFFENPTGSLVTIRCSPYHHGERVMILGDAAHAVVPFYGQGMNAAFEDCTVLNALLDREGDDFGRAIAAFSEERKADADAIGHLALYNYYEMRSAVASPYFVFRKKIERVLHRLFPTWWIPLYSMVTFSTIPYAEARARAARQDRMLTMGLIAAVVLLGLVMLAMLVALSR</sequence>
<evidence type="ECO:0000256" key="8">
    <source>
        <dbReference type="ARBA" id="ARBA00047818"/>
    </source>
</evidence>
<accession>A0A5C6X4X3</accession>
<dbReference type="EMBL" id="VOSL01000148">
    <property type="protein sequence ID" value="TXD31434.1"/>
    <property type="molecule type" value="Genomic_DNA"/>
</dbReference>
<gene>
    <name evidence="9" type="primary">kmo</name>
    <name evidence="12" type="ORF">FRC96_21490</name>
</gene>
<dbReference type="InterPro" id="IPR027545">
    <property type="entry name" value="Kynurenine_monooxygenase"/>
</dbReference>
<keyword evidence="10" id="KW-1133">Transmembrane helix</keyword>
<evidence type="ECO:0000259" key="11">
    <source>
        <dbReference type="Pfam" id="PF01494"/>
    </source>
</evidence>
<keyword evidence="7 9" id="KW-0503">Monooxygenase</keyword>
<dbReference type="GO" id="GO:0071949">
    <property type="term" value="F:FAD binding"/>
    <property type="evidence" value="ECO:0007669"/>
    <property type="project" value="InterPro"/>
</dbReference>
<dbReference type="InterPro" id="IPR036188">
    <property type="entry name" value="FAD/NAD-bd_sf"/>
</dbReference>
<evidence type="ECO:0000256" key="2">
    <source>
        <dbReference type="ARBA" id="ARBA00022630"/>
    </source>
</evidence>
<dbReference type="UniPathway" id="UPA00253">
    <property type="reaction ID" value="UER00328"/>
</dbReference>
<dbReference type="InterPro" id="IPR002938">
    <property type="entry name" value="FAD-bd"/>
</dbReference>
<dbReference type="Pfam" id="PF01494">
    <property type="entry name" value="FAD_binding_3"/>
    <property type="match status" value="1"/>
</dbReference>
<dbReference type="AlphaFoldDB" id="A0A5C6X4X3"/>
<keyword evidence="5 9" id="KW-0521">NADP</keyword>
<name>A0A5C6X4X3_9DELT</name>
<feature type="transmembrane region" description="Helical" evidence="10">
    <location>
        <begin position="429"/>
        <end position="452"/>
    </location>
</feature>
<feature type="domain" description="FAD-binding" evidence="11">
    <location>
        <begin position="15"/>
        <end position="339"/>
    </location>
</feature>
<evidence type="ECO:0000256" key="6">
    <source>
        <dbReference type="ARBA" id="ARBA00023002"/>
    </source>
</evidence>
<dbReference type="GO" id="GO:0004502">
    <property type="term" value="F:kynurenine 3-monooxygenase activity"/>
    <property type="evidence" value="ECO:0007669"/>
    <property type="project" value="UniProtKB-UniRule"/>
</dbReference>
<evidence type="ECO:0000313" key="12">
    <source>
        <dbReference type="EMBL" id="TXD31434.1"/>
    </source>
</evidence>
<dbReference type="EC" id="1.14.13.9" evidence="9"/>
<dbReference type="PANTHER" id="PTHR46028:SF2">
    <property type="entry name" value="KYNURENINE 3-MONOOXYGENASE"/>
    <property type="match status" value="1"/>
</dbReference>
<dbReference type="HAMAP" id="MF_01971">
    <property type="entry name" value="Kynurenine_monooxygenase"/>
    <property type="match status" value="1"/>
</dbReference>
<evidence type="ECO:0000256" key="1">
    <source>
        <dbReference type="ARBA" id="ARBA00001974"/>
    </source>
</evidence>
<keyword evidence="10" id="KW-0472">Membrane</keyword>
<dbReference type="OrthoDB" id="5487740at2"/>
<keyword evidence="2 9" id="KW-0285">Flavoprotein</keyword>
<feature type="transmembrane region" description="Helical" evidence="10">
    <location>
        <begin position="397"/>
        <end position="417"/>
    </location>
</feature>
<keyword evidence="3 9" id="KW-0662">Pyridine nucleotide biosynthesis</keyword>
<dbReference type="SUPFAM" id="SSF51905">
    <property type="entry name" value="FAD/NAD(P)-binding domain"/>
    <property type="match status" value="1"/>
</dbReference>
<dbReference type="PANTHER" id="PTHR46028">
    <property type="entry name" value="KYNURENINE 3-MONOOXYGENASE"/>
    <property type="match status" value="1"/>
</dbReference>
<dbReference type="GO" id="GO:0019805">
    <property type="term" value="P:quinolinate biosynthetic process"/>
    <property type="evidence" value="ECO:0007669"/>
    <property type="project" value="UniProtKB-UniRule"/>
</dbReference>
<evidence type="ECO:0000256" key="10">
    <source>
        <dbReference type="SAM" id="Phobius"/>
    </source>
</evidence>
<dbReference type="Proteomes" id="UP000321046">
    <property type="component" value="Unassembled WGS sequence"/>
</dbReference>
<comment type="function">
    <text evidence="9">Catalyzes the hydroxylation of L-kynurenine (L-Kyn) to form 3-hydroxy-L-kynurenine (L-3OHKyn). Required for synthesis of quinolinic acid.</text>
</comment>
<dbReference type="PRINTS" id="PR00420">
    <property type="entry name" value="RNGMNOXGNASE"/>
</dbReference>
<evidence type="ECO:0000313" key="13">
    <source>
        <dbReference type="Proteomes" id="UP000321046"/>
    </source>
</evidence>
<dbReference type="Gene3D" id="3.50.50.60">
    <property type="entry name" value="FAD/NAD(P)-binding domain"/>
    <property type="match status" value="1"/>
</dbReference>
<reference evidence="12 13" key="1">
    <citation type="submission" date="2019-08" db="EMBL/GenBank/DDBJ databases">
        <title>Bradymonadales sp. TMQ2.</title>
        <authorList>
            <person name="Liang Q."/>
        </authorList>
    </citation>
    <scope>NUCLEOTIDE SEQUENCE [LARGE SCALE GENOMIC DNA]</scope>
    <source>
        <strain evidence="12 13">TMQ2</strain>
    </source>
</reference>
<proteinExistence type="inferred from homology"/>
<keyword evidence="6 9" id="KW-0560">Oxidoreductase</keyword>
<organism evidence="12 13">
    <name type="scientific">Lujinxingia vulgaris</name>
    <dbReference type="NCBI Taxonomy" id="2600176"/>
    <lineage>
        <taxon>Bacteria</taxon>
        <taxon>Deltaproteobacteria</taxon>
        <taxon>Bradymonadales</taxon>
        <taxon>Lujinxingiaceae</taxon>
        <taxon>Lujinxingia</taxon>
    </lineage>
</organism>
<dbReference type="GO" id="GO:0070189">
    <property type="term" value="P:kynurenine metabolic process"/>
    <property type="evidence" value="ECO:0007669"/>
    <property type="project" value="TreeGrafter"/>
</dbReference>
<dbReference type="GO" id="GO:0043420">
    <property type="term" value="P:anthranilate metabolic process"/>
    <property type="evidence" value="ECO:0007669"/>
    <property type="project" value="UniProtKB-UniRule"/>
</dbReference>
<protein>
    <recommendedName>
        <fullName evidence="9">Kynurenine 3-monooxygenase</fullName>
        <ecNumber evidence="9">1.14.13.9</ecNumber>
    </recommendedName>
    <alternativeName>
        <fullName evidence="9">Kynurenine 3-hydroxylase</fullName>
    </alternativeName>
</protein>
<dbReference type="FunFam" id="3.50.50.60:FF:000185">
    <property type="entry name" value="Kynurenine 3-monooxygenase"/>
    <property type="match status" value="1"/>
</dbReference>
<comment type="similarity">
    <text evidence="9">Belongs to the aromatic-ring hydroxylase family. KMO subfamily.</text>
</comment>
<dbReference type="GO" id="GO:0006569">
    <property type="term" value="P:L-tryptophan catabolic process"/>
    <property type="evidence" value="ECO:0007669"/>
    <property type="project" value="UniProtKB-UniRule"/>
</dbReference>
<dbReference type="RefSeq" id="WP_146977606.1">
    <property type="nucleotide sequence ID" value="NZ_VOSL01000148.1"/>
</dbReference>
<comment type="caution">
    <text evidence="12">The sequence shown here is derived from an EMBL/GenBank/DDBJ whole genome shotgun (WGS) entry which is preliminary data.</text>
</comment>
<comment type="catalytic activity">
    <reaction evidence="8 9">
        <text>L-kynurenine + NADPH + O2 + H(+) = 3-hydroxy-L-kynurenine + NADP(+) + H2O</text>
        <dbReference type="Rhea" id="RHEA:20545"/>
        <dbReference type="ChEBI" id="CHEBI:15377"/>
        <dbReference type="ChEBI" id="CHEBI:15378"/>
        <dbReference type="ChEBI" id="CHEBI:15379"/>
        <dbReference type="ChEBI" id="CHEBI:57783"/>
        <dbReference type="ChEBI" id="CHEBI:57959"/>
        <dbReference type="ChEBI" id="CHEBI:58125"/>
        <dbReference type="ChEBI" id="CHEBI:58349"/>
        <dbReference type="EC" id="1.14.13.9"/>
    </reaction>
</comment>
<evidence type="ECO:0000256" key="5">
    <source>
        <dbReference type="ARBA" id="ARBA00022857"/>
    </source>
</evidence>
<comment type="pathway">
    <text evidence="9">Cofactor biosynthesis; NAD(+) biosynthesis; quinolinate from L-kynurenine: step 1/3.</text>
</comment>
<evidence type="ECO:0000256" key="9">
    <source>
        <dbReference type="HAMAP-Rule" id="MF_01971"/>
    </source>
</evidence>
<keyword evidence="10" id="KW-0812">Transmembrane</keyword>